<dbReference type="AlphaFoldDB" id="W2WMQ0"/>
<proteinExistence type="predicted"/>
<name>W2WMQ0_PHYNI</name>
<accession>W2WMQ0</accession>
<evidence type="ECO:0000313" key="1">
    <source>
        <dbReference type="EMBL" id="ETP11815.1"/>
    </source>
</evidence>
<sequence>MRWRRTAVTFFGVLTDRIETLWLSRSSFNQ</sequence>
<protein>
    <submittedName>
        <fullName evidence="1">Uncharacterized protein</fullName>
    </submittedName>
</protein>
<organism evidence="1 2">
    <name type="scientific">Phytophthora nicotianae CJ01A1</name>
    <dbReference type="NCBI Taxonomy" id="1317063"/>
    <lineage>
        <taxon>Eukaryota</taxon>
        <taxon>Sar</taxon>
        <taxon>Stramenopiles</taxon>
        <taxon>Oomycota</taxon>
        <taxon>Peronosporomycetes</taxon>
        <taxon>Peronosporales</taxon>
        <taxon>Peronosporaceae</taxon>
        <taxon>Phytophthora</taxon>
    </lineage>
</organism>
<dbReference type="EMBL" id="ANIX01002477">
    <property type="protein sequence ID" value="ETP11815.1"/>
    <property type="molecule type" value="Genomic_DNA"/>
</dbReference>
<evidence type="ECO:0000313" key="2">
    <source>
        <dbReference type="Proteomes" id="UP000018958"/>
    </source>
</evidence>
<reference evidence="1 2" key="1">
    <citation type="submission" date="2013-11" db="EMBL/GenBank/DDBJ databases">
        <title>The Genome Sequence of Phytophthora parasitica CJ01A1.</title>
        <authorList>
            <consortium name="The Broad Institute Genomics Platform"/>
            <person name="Russ C."/>
            <person name="Tyler B."/>
            <person name="Panabieres F."/>
            <person name="Shan W."/>
            <person name="Tripathy S."/>
            <person name="Grunwald N."/>
            <person name="Machado M."/>
            <person name="Johnson C.S."/>
            <person name="Walker B."/>
            <person name="Young S.K."/>
            <person name="Zeng Q."/>
            <person name="Gargeya S."/>
            <person name="Fitzgerald M."/>
            <person name="Haas B."/>
            <person name="Abouelleil A."/>
            <person name="Allen A.W."/>
            <person name="Alvarado L."/>
            <person name="Arachchi H.M."/>
            <person name="Berlin A.M."/>
            <person name="Chapman S.B."/>
            <person name="Gainer-Dewar J."/>
            <person name="Goldberg J."/>
            <person name="Griggs A."/>
            <person name="Gujja S."/>
            <person name="Hansen M."/>
            <person name="Howarth C."/>
            <person name="Imamovic A."/>
            <person name="Ireland A."/>
            <person name="Larimer J."/>
            <person name="McCowan C."/>
            <person name="Murphy C."/>
            <person name="Pearson M."/>
            <person name="Poon T.W."/>
            <person name="Priest M."/>
            <person name="Roberts A."/>
            <person name="Saif S."/>
            <person name="Shea T."/>
            <person name="Sisk P."/>
            <person name="Sykes S."/>
            <person name="Wortman J."/>
            <person name="Nusbaum C."/>
            <person name="Birren B."/>
        </authorList>
    </citation>
    <scope>NUCLEOTIDE SEQUENCE [LARGE SCALE GENOMIC DNA]</scope>
    <source>
        <strain evidence="1 2">CJ01A1</strain>
    </source>
</reference>
<gene>
    <name evidence="1" type="ORF">F441_12702</name>
</gene>
<comment type="caution">
    <text evidence="1">The sequence shown here is derived from an EMBL/GenBank/DDBJ whole genome shotgun (WGS) entry which is preliminary data.</text>
</comment>
<dbReference type="Proteomes" id="UP000018958">
    <property type="component" value="Unassembled WGS sequence"/>
</dbReference>